<organism evidence="1 2">
    <name type="scientific">Dreissena polymorpha</name>
    <name type="common">Zebra mussel</name>
    <name type="synonym">Mytilus polymorpha</name>
    <dbReference type="NCBI Taxonomy" id="45954"/>
    <lineage>
        <taxon>Eukaryota</taxon>
        <taxon>Metazoa</taxon>
        <taxon>Spiralia</taxon>
        <taxon>Lophotrochozoa</taxon>
        <taxon>Mollusca</taxon>
        <taxon>Bivalvia</taxon>
        <taxon>Autobranchia</taxon>
        <taxon>Heteroconchia</taxon>
        <taxon>Euheterodonta</taxon>
        <taxon>Imparidentia</taxon>
        <taxon>Neoheterodontei</taxon>
        <taxon>Myida</taxon>
        <taxon>Dreissenoidea</taxon>
        <taxon>Dreissenidae</taxon>
        <taxon>Dreissena</taxon>
    </lineage>
</organism>
<evidence type="ECO:0000313" key="1">
    <source>
        <dbReference type="EMBL" id="KAH3711740.1"/>
    </source>
</evidence>
<comment type="caution">
    <text evidence="1">The sequence shown here is derived from an EMBL/GenBank/DDBJ whole genome shotgun (WGS) entry which is preliminary data.</text>
</comment>
<reference evidence="1" key="2">
    <citation type="submission" date="2020-11" db="EMBL/GenBank/DDBJ databases">
        <authorList>
            <person name="McCartney M.A."/>
            <person name="Auch B."/>
            <person name="Kono T."/>
            <person name="Mallez S."/>
            <person name="Becker A."/>
            <person name="Gohl D.M."/>
            <person name="Silverstein K.A.T."/>
            <person name="Koren S."/>
            <person name="Bechman K.B."/>
            <person name="Herman A."/>
            <person name="Abrahante J.E."/>
            <person name="Garbe J."/>
        </authorList>
    </citation>
    <scope>NUCLEOTIDE SEQUENCE</scope>
    <source>
        <strain evidence="1">Duluth1</strain>
        <tissue evidence="1">Whole animal</tissue>
    </source>
</reference>
<gene>
    <name evidence="1" type="ORF">DPMN_071413</name>
</gene>
<accession>A0A9D4BVR4</accession>
<dbReference type="EMBL" id="JAIWYP010000014">
    <property type="protein sequence ID" value="KAH3711740.1"/>
    <property type="molecule type" value="Genomic_DNA"/>
</dbReference>
<keyword evidence="2" id="KW-1185">Reference proteome</keyword>
<name>A0A9D4BVR4_DREPO</name>
<reference evidence="1" key="1">
    <citation type="journal article" date="2019" name="bioRxiv">
        <title>The Genome of the Zebra Mussel, Dreissena polymorpha: A Resource for Invasive Species Research.</title>
        <authorList>
            <person name="McCartney M.A."/>
            <person name="Auch B."/>
            <person name="Kono T."/>
            <person name="Mallez S."/>
            <person name="Zhang Y."/>
            <person name="Obille A."/>
            <person name="Becker A."/>
            <person name="Abrahante J.E."/>
            <person name="Garbe J."/>
            <person name="Badalamenti J.P."/>
            <person name="Herman A."/>
            <person name="Mangelson H."/>
            <person name="Liachko I."/>
            <person name="Sullivan S."/>
            <person name="Sone E.D."/>
            <person name="Koren S."/>
            <person name="Silverstein K.A.T."/>
            <person name="Beckman K.B."/>
            <person name="Gohl D.M."/>
        </authorList>
    </citation>
    <scope>NUCLEOTIDE SEQUENCE</scope>
    <source>
        <strain evidence="1">Duluth1</strain>
        <tissue evidence="1">Whole animal</tissue>
    </source>
</reference>
<evidence type="ECO:0000313" key="2">
    <source>
        <dbReference type="Proteomes" id="UP000828390"/>
    </source>
</evidence>
<proteinExistence type="predicted"/>
<dbReference type="Proteomes" id="UP000828390">
    <property type="component" value="Unassembled WGS sequence"/>
</dbReference>
<sequence length="105" mass="11730">MGCGFEQQRISEGLSRWSVANNSPGFCRFEFWVVLELSKGIIQLGWISMGCVQHASFPGQLRSKFPKTGFCNQVDPGSTYRGALFSFLWCLCLRIPIHSPGAVRV</sequence>
<dbReference type="AlphaFoldDB" id="A0A9D4BVR4"/>
<protein>
    <submittedName>
        <fullName evidence="1">Uncharacterized protein</fullName>
    </submittedName>
</protein>